<feature type="transmembrane region" description="Helical" evidence="6">
    <location>
        <begin position="84"/>
        <end position="106"/>
    </location>
</feature>
<evidence type="ECO:0000256" key="5">
    <source>
        <dbReference type="ARBA" id="ARBA00023136"/>
    </source>
</evidence>
<feature type="transmembrane region" description="Helical" evidence="6">
    <location>
        <begin position="603"/>
        <end position="629"/>
    </location>
</feature>
<evidence type="ECO:0000313" key="9">
    <source>
        <dbReference type="Proteomes" id="UP000221369"/>
    </source>
</evidence>
<keyword evidence="5 6" id="KW-0472">Membrane</keyword>
<comment type="caution">
    <text evidence="8">The sequence shown here is derived from an EMBL/GenBank/DDBJ whole genome shotgun (WGS) entry which is preliminary data.</text>
</comment>
<dbReference type="Pfam" id="PF05425">
    <property type="entry name" value="CopD"/>
    <property type="match status" value="1"/>
</dbReference>
<protein>
    <submittedName>
        <fullName evidence="8">Putative copper resistance protein D</fullName>
    </submittedName>
</protein>
<feature type="transmembrane region" description="Helical" evidence="6">
    <location>
        <begin position="528"/>
        <end position="546"/>
    </location>
</feature>
<feature type="transmembrane region" description="Helical" evidence="6">
    <location>
        <begin position="194"/>
        <end position="212"/>
    </location>
</feature>
<keyword evidence="9" id="KW-1185">Reference proteome</keyword>
<evidence type="ECO:0000259" key="7">
    <source>
        <dbReference type="Pfam" id="PF05425"/>
    </source>
</evidence>
<comment type="subcellular location">
    <subcellularLocation>
        <location evidence="1">Cell membrane</location>
        <topology evidence="1">Multi-pass membrane protein</topology>
    </subcellularLocation>
</comment>
<dbReference type="PANTHER" id="PTHR34820">
    <property type="entry name" value="INNER MEMBRANE PROTEIN YEBZ"/>
    <property type="match status" value="1"/>
</dbReference>
<gene>
    <name evidence="8" type="ORF">ATJ78_1161</name>
</gene>
<feature type="transmembrane region" description="Helical" evidence="6">
    <location>
        <begin position="135"/>
        <end position="153"/>
    </location>
</feature>
<keyword evidence="2" id="KW-1003">Cell membrane</keyword>
<keyword evidence="3 6" id="KW-0812">Transmembrane</keyword>
<feature type="transmembrane region" description="Helical" evidence="6">
    <location>
        <begin position="258"/>
        <end position="282"/>
    </location>
</feature>
<feature type="transmembrane region" description="Helical" evidence="6">
    <location>
        <begin position="558"/>
        <end position="583"/>
    </location>
</feature>
<feature type="domain" description="Copper resistance protein D" evidence="7">
    <location>
        <begin position="223"/>
        <end position="333"/>
    </location>
</feature>
<dbReference type="InterPro" id="IPR032694">
    <property type="entry name" value="CopC/D"/>
</dbReference>
<dbReference type="PANTHER" id="PTHR34820:SF4">
    <property type="entry name" value="INNER MEMBRANE PROTEIN YEBZ"/>
    <property type="match status" value="1"/>
</dbReference>
<proteinExistence type="predicted"/>
<evidence type="ECO:0000256" key="1">
    <source>
        <dbReference type="ARBA" id="ARBA00004651"/>
    </source>
</evidence>
<dbReference type="EMBL" id="PDJE01000001">
    <property type="protein sequence ID" value="PFG30236.1"/>
    <property type="molecule type" value="Genomic_DNA"/>
</dbReference>
<feature type="transmembrane region" description="Helical" evidence="6">
    <location>
        <begin position="52"/>
        <end position="72"/>
    </location>
</feature>
<dbReference type="Pfam" id="PF09678">
    <property type="entry name" value="Caa3_CtaG"/>
    <property type="match status" value="1"/>
</dbReference>
<reference evidence="8 9" key="1">
    <citation type="submission" date="2017-10" db="EMBL/GenBank/DDBJ databases">
        <title>Sequencing the genomes of 1000 actinobacteria strains.</title>
        <authorList>
            <person name="Klenk H.-P."/>
        </authorList>
    </citation>
    <scope>NUCLEOTIDE SEQUENCE [LARGE SCALE GENOMIC DNA]</scope>
    <source>
        <strain evidence="8 9">DSM 21798</strain>
    </source>
</reference>
<feature type="transmembrane region" description="Helical" evidence="6">
    <location>
        <begin position="224"/>
        <end position="246"/>
    </location>
</feature>
<dbReference type="RefSeq" id="WP_211288433.1">
    <property type="nucleotide sequence ID" value="NZ_PDJE01000001.1"/>
</dbReference>
<dbReference type="Proteomes" id="UP000221369">
    <property type="component" value="Unassembled WGS sequence"/>
</dbReference>
<evidence type="ECO:0000256" key="3">
    <source>
        <dbReference type="ARBA" id="ARBA00022692"/>
    </source>
</evidence>
<keyword evidence="4 6" id="KW-1133">Transmembrane helix</keyword>
<evidence type="ECO:0000256" key="4">
    <source>
        <dbReference type="ARBA" id="ARBA00022989"/>
    </source>
</evidence>
<sequence>MTRSLRILGPSVLLAVALLAVFTGLAIGGGADAPAIGDPGEIVRFGLPITKLLVNLGAALTLGTIVIALFALDATRPAYERALDVAAAGAGVYTVASAATAFYTFMNITGTQFSFGNDFGQKLAVFFTDVEVGQAWLITTLIAAAVTVLCFAVRNQTGLFFVGVLALASLIPMAEQGHAAGAANHAQAVNGLGLHLLFAAVWLGGLLALILLKRELDGAELTQALSRYSSIALICFIVVAVSGYVSAQLRIGAWAELLTPYGLLVLLKVAALVVLGMFGAMYRRWVIRRMPQPGAGSHGTVSRAARSRTQLFWMLAVAELGFMGVASGVAAALARTATPVPQEAPQEGTPAVLLTGDPLPPPVQPSTFITGWDIDLIWMLVCGFGIFFYLAGVWRLRKRGDHWPVLRTVSWIAGLLLLFYFTSGATNLYQRYLFSLHMLGHMGLTMAVPVLLVPGAPFTLALRALHKRTDGSRGPREWVLTFVHSKVSTFLSHGVIAAVLFAGSLWVFYYSPLLRWAMEEHIGHEWMIAHFVITGYLFVNALIGIDPGPPRLGHPMRLMLLLATMATHAFFGLSIMMSTGLFAADWFGAMGRTWGPTPLEDQYIGGGIAWSVGEIPTIILAIIVAVQWAKSDTREQKRLDRAEARSDDAKLRAYNEQLAKLAEQDGASKDRV</sequence>
<accession>A0A2A9DV39</accession>
<dbReference type="AlphaFoldDB" id="A0A2A9DV39"/>
<feature type="transmembrane region" description="Helical" evidence="6">
    <location>
        <begin position="376"/>
        <end position="396"/>
    </location>
</feature>
<dbReference type="GO" id="GO:0005886">
    <property type="term" value="C:plasma membrane"/>
    <property type="evidence" value="ECO:0007669"/>
    <property type="project" value="UniProtKB-SubCell"/>
</dbReference>
<feature type="transmembrane region" description="Helical" evidence="6">
    <location>
        <begin position="158"/>
        <end position="174"/>
    </location>
</feature>
<feature type="transmembrane region" description="Helical" evidence="6">
    <location>
        <begin position="408"/>
        <end position="426"/>
    </location>
</feature>
<dbReference type="InterPro" id="IPR019108">
    <property type="entry name" value="Caa3_assmbl_CtaG-rel"/>
</dbReference>
<feature type="transmembrane region" description="Helical" evidence="6">
    <location>
        <begin position="446"/>
        <end position="466"/>
    </location>
</feature>
<evidence type="ECO:0000256" key="2">
    <source>
        <dbReference type="ARBA" id="ARBA00022475"/>
    </source>
</evidence>
<dbReference type="InterPro" id="IPR008457">
    <property type="entry name" value="Cu-R_CopD_dom"/>
</dbReference>
<evidence type="ECO:0000313" key="8">
    <source>
        <dbReference type="EMBL" id="PFG30236.1"/>
    </source>
</evidence>
<name>A0A2A9DV39_9MICO</name>
<dbReference type="GO" id="GO:0006825">
    <property type="term" value="P:copper ion transport"/>
    <property type="evidence" value="ECO:0007669"/>
    <property type="project" value="InterPro"/>
</dbReference>
<feature type="transmembrane region" description="Helical" evidence="6">
    <location>
        <begin position="487"/>
        <end position="508"/>
    </location>
</feature>
<feature type="transmembrane region" description="Helical" evidence="6">
    <location>
        <begin position="311"/>
        <end position="334"/>
    </location>
</feature>
<evidence type="ECO:0000256" key="6">
    <source>
        <dbReference type="SAM" id="Phobius"/>
    </source>
</evidence>
<organism evidence="8 9">
    <name type="scientific">Paramicrobacterium agarici</name>
    <dbReference type="NCBI Taxonomy" id="630514"/>
    <lineage>
        <taxon>Bacteria</taxon>
        <taxon>Bacillati</taxon>
        <taxon>Actinomycetota</taxon>
        <taxon>Actinomycetes</taxon>
        <taxon>Micrococcales</taxon>
        <taxon>Microbacteriaceae</taxon>
        <taxon>Paramicrobacterium</taxon>
    </lineage>
</organism>